<dbReference type="Proteomes" id="UP000315700">
    <property type="component" value="Chromosome"/>
</dbReference>
<dbReference type="InterPro" id="IPR029058">
    <property type="entry name" value="AB_hydrolase_fold"/>
</dbReference>
<dbReference type="PANTHER" id="PTHR48081">
    <property type="entry name" value="AB HYDROLASE SUPERFAMILY PROTEIN C4A8.06C"/>
    <property type="match status" value="1"/>
</dbReference>
<accession>A0A517SHP9</accession>
<evidence type="ECO:0000313" key="6">
    <source>
        <dbReference type="Proteomes" id="UP000315700"/>
    </source>
</evidence>
<dbReference type="PANTHER" id="PTHR48081:SF30">
    <property type="entry name" value="ACETYL-HYDROLASE LIPR-RELATED"/>
    <property type="match status" value="1"/>
</dbReference>
<reference evidence="5 6" key="1">
    <citation type="submission" date="2019-02" db="EMBL/GenBank/DDBJ databases">
        <title>Deep-cultivation of Planctomycetes and their phenomic and genomic characterization uncovers novel biology.</title>
        <authorList>
            <person name="Wiegand S."/>
            <person name="Jogler M."/>
            <person name="Boedeker C."/>
            <person name="Pinto D."/>
            <person name="Vollmers J."/>
            <person name="Rivas-Marin E."/>
            <person name="Kohn T."/>
            <person name="Peeters S.H."/>
            <person name="Heuer A."/>
            <person name="Rast P."/>
            <person name="Oberbeckmann S."/>
            <person name="Bunk B."/>
            <person name="Jeske O."/>
            <person name="Meyerdierks A."/>
            <person name="Storesund J.E."/>
            <person name="Kallscheuer N."/>
            <person name="Luecker S."/>
            <person name="Lage O.M."/>
            <person name="Pohl T."/>
            <person name="Merkel B.J."/>
            <person name="Hornburger P."/>
            <person name="Mueller R.-W."/>
            <person name="Bruemmer F."/>
            <person name="Labrenz M."/>
            <person name="Spormann A.M."/>
            <person name="Op den Camp H."/>
            <person name="Overmann J."/>
            <person name="Amann R."/>
            <person name="Jetten M.S.M."/>
            <person name="Mascher T."/>
            <person name="Medema M.H."/>
            <person name="Devos D.P."/>
            <person name="Kaster A.-K."/>
            <person name="Ovreas L."/>
            <person name="Rohde M."/>
            <person name="Galperin M.Y."/>
            <person name="Jogler C."/>
        </authorList>
    </citation>
    <scope>NUCLEOTIDE SEQUENCE [LARGE SCALE GENOMIC DNA]</scope>
    <source>
        <strain evidence="5 6">Pan44</strain>
    </source>
</reference>
<organism evidence="5 6">
    <name type="scientific">Caulifigura coniformis</name>
    <dbReference type="NCBI Taxonomy" id="2527983"/>
    <lineage>
        <taxon>Bacteria</taxon>
        <taxon>Pseudomonadati</taxon>
        <taxon>Planctomycetota</taxon>
        <taxon>Planctomycetia</taxon>
        <taxon>Planctomycetales</taxon>
        <taxon>Planctomycetaceae</taxon>
        <taxon>Caulifigura</taxon>
    </lineage>
</organism>
<dbReference type="EC" id="3.1.1.72" evidence="5"/>
<gene>
    <name evidence="5" type="primary">axeA1_4</name>
    <name evidence="5" type="ORF">Pan44_36870</name>
</gene>
<evidence type="ECO:0000256" key="2">
    <source>
        <dbReference type="ARBA" id="ARBA00022801"/>
    </source>
</evidence>
<protein>
    <submittedName>
        <fullName evidence="5">Acetylxylan esterase</fullName>
        <ecNumber evidence="5">3.1.1.72</ecNumber>
    </submittedName>
</protein>
<feature type="chain" id="PRO_5022025225" evidence="3">
    <location>
        <begin position="20"/>
        <end position="330"/>
    </location>
</feature>
<dbReference type="SUPFAM" id="SSF53474">
    <property type="entry name" value="alpha/beta-Hydrolases"/>
    <property type="match status" value="1"/>
</dbReference>
<dbReference type="InterPro" id="IPR049492">
    <property type="entry name" value="BD-FAE-like_dom"/>
</dbReference>
<feature type="signal peptide" evidence="3">
    <location>
        <begin position="1"/>
        <end position="19"/>
    </location>
</feature>
<dbReference type="AlphaFoldDB" id="A0A517SHP9"/>
<comment type="similarity">
    <text evidence="1">Belongs to the 'GDXG' lipolytic enzyme family.</text>
</comment>
<evidence type="ECO:0000256" key="1">
    <source>
        <dbReference type="ARBA" id="ARBA00010515"/>
    </source>
</evidence>
<evidence type="ECO:0000313" key="5">
    <source>
        <dbReference type="EMBL" id="QDT55641.1"/>
    </source>
</evidence>
<proteinExistence type="inferred from homology"/>
<evidence type="ECO:0000259" key="4">
    <source>
        <dbReference type="Pfam" id="PF20434"/>
    </source>
</evidence>
<feature type="domain" description="BD-FAE-like" evidence="4">
    <location>
        <begin position="74"/>
        <end position="260"/>
    </location>
</feature>
<dbReference type="InterPro" id="IPR050300">
    <property type="entry name" value="GDXG_lipolytic_enzyme"/>
</dbReference>
<keyword evidence="2 5" id="KW-0378">Hydrolase</keyword>
<dbReference type="GO" id="GO:0046555">
    <property type="term" value="F:acetylxylan esterase activity"/>
    <property type="evidence" value="ECO:0007669"/>
    <property type="project" value="UniProtKB-EC"/>
</dbReference>
<dbReference type="KEGG" id="ccos:Pan44_36870"/>
<keyword evidence="6" id="KW-1185">Reference proteome</keyword>
<dbReference type="GO" id="GO:0004806">
    <property type="term" value="F:triacylglycerol lipase activity"/>
    <property type="evidence" value="ECO:0007669"/>
    <property type="project" value="TreeGrafter"/>
</dbReference>
<dbReference type="RefSeq" id="WP_197453428.1">
    <property type="nucleotide sequence ID" value="NZ_CP036271.1"/>
</dbReference>
<dbReference type="EMBL" id="CP036271">
    <property type="protein sequence ID" value="QDT55641.1"/>
    <property type="molecule type" value="Genomic_DNA"/>
</dbReference>
<dbReference type="InParanoid" id="A0A517SHP9"/>
<dbReference type="Pfam" id="PF20434">
    <property type="entry name" value="BD-FAE"/>
    <property type="match status" value="1"/>
</dbReference>
<sequence length="330" mass="35352" precursor="true">MRLWTAATCVALFAGSLLSAEEADSRNSGTRPAVRGAARSNNDAELLKGATSHVYKSVNGTELKLYVFQPEGHQATDRRPAIVFFFGGGWKNGSPTQFASQSRYLASRGMVAIVADYRVKSRNDSTVEQSVADAKSAIRWVRSHSGELGIDANRIAAGGGSAGGHLAGITGTLEGGDQPGEDTSVSSRPDAMVMFNPALVLPSLEDLKKNGDPKDLTSRFSGDPAAVSPASHVKPGMPPAIIFHGKADNTVAYATAEQFTNLAVKAGNRCELCGYEGQGHGFFNWYRPGKEYFVKTLEKTDEFLASLGWLEGSPRVREFFARELAGSREK</sequence>
<name>A0A517SHP9_9PLAN</name>
<evidence type="ECO:0000256" key="3">
    <source>
        <dbReference type="SAM" id="SignalP"/>
    </source>
</evidence>
<keyword evidence="3" id="KW-0732">Signal</keyword>
<dbReference type="Gene3D" id="3.40.50.1820">
    <property type="entry name" value="alpha/beta hydrolase"/>
    <property type="match status" value="1"/>
</dbReference>